<keyword evidence="1" id="KW-0547">Nucleotide-binding</keyword>
<protein>
    <submittedName>
        <fullName evidence="1">ATP-binding protein</fullName>
    </submittedName>
</protein>
<name>A0ABR9TZW1_9NOSO</name>
<dbReference type="InterPro" id="IPR027417">
    <property type="entry name" value="P-loop_NTPase"/>
</dbReference>
<feature type="non-terminal residue" evidence="1">
    <location>
        <position position="1"/>
    </location>
</feature>
<dbReference type="GO" id="GO:0005524">
    <property type="term" value="F:ATP binding"/>
    <property type="evidence" value="ECO:0007669"/>
    <property type="project" value="UniProtKB-KW"/>
</dbReference>
<keyword evidence="1" id="KW-0067">ATP-binding</keyword>
<proteinExistence type="predicted"/>
<dbReference type="RefSeq" id="WP_194044551.1">
    <property type="nucleotide sequence ID" value="NZ_JADEXF010000413.1"/>
</dbReference>
<evidence type="ECO:0000313" key="1">
    <source>
        <dbReference type="EMBL" id="MBE9105964.1"/>
    </source>
</evidence>
<dbReference type="SUPFAM" id="SSF52540">
    <property type="entry name" value="P-loop containing nucleoside triphosphate hydrolases"/>
    <property type="match status" value="1"/>
</dbReference>
<organism evidence="1 2">
    <name type="scientific">Nostoc cf. edaphicum LEGE 07299</name>
    <dbReference type="NCBI Taxonomy" id="2777974"/>
    <lineage>
        <taxon>Bacteria</taxon>
        <taxon>Bacillati</taxon>
        <taxon>Cyanobacteriota</taxon>
        <taxon>Cyanophyceae</taxon>
        <taxon>Nostocales</taxon>
        <taxon>Nostocaceae</taxon>
        <taxon>Nostoc</taxon>
    </lineage>
</organism>
<accession>A0ABR9TZW1</accession>
<dbReference type="Proteomes" id="UP000647836">
    <property type="component" value="Unassembled WGS sequence"/>
</dbReference>
<dbReference type="Gene3D" id="3.40.50.300">
    <property type="entry name" value="P-loop containing nucleotide triphosphate hydrolases"/>
    <property type="match status" value="1"/>
</dbReference>
<reference evidence="1 2" key="1">
    <citation type="submission" date="2020-10" db="EMBL/GenBank/DDBJ databases">
        <authorList>
            <person name="Castelo-Branco R."/>
            <person name="Eusebio N."/>
            <person name="Adriana R."/>
            <person name="Vieira A."/>
            <person name="Brugerolle De Fraissinette N."/>
            <person name="Rezende De Castro R."/>
            <person name="Schneider M.P."/>
            <person name="Vasconcelos V."/>
            <person name="Leao P.N."/>
        </authorList>
    </citation>
    <scope>NUCLEOTIDE SEQUENCE [LARGE SCALE GENOMIC DNA]</scope>
    <source>
        <strain evidence="1 2">LEGE 07299</strain>
    </source>
</reference>
<evidence type="ECO:0000313" key="2">
    <source>
        <dbReference type="Proteomes" id="UP000647836"/>
    </source>
</evidence>
<dbReference type="EMBL" id="JADEXF010000413">
    <property type="protein sequence ID" value="MBE9105964.1"/>
    <property type="molecule type" value="Genomic_DNA"/>
</dbReference>
<gene>
    <name evidence="1" type="ORF">IQ229_13765</name>
</gene>
<sequence length="275" mass="31515">PFITGAPITQPRYFFGREKELKRLFNLLKRHPLQNAAIIGKKRSGKTSLLHYLKNITTTPAEQLRPAQKSDWLPHPENYCWIFVDLQDARMQSREGLLKYILESLKMQVPTPCDLDRFMDVVSDNLHFPTVILLDEISVGLERCPELDDGFWECLRSLATNGTGGNLAFVLATPESPIEMAQNTGHSSPFFNIFGYTAYLGALTEIEARELIVSSPIAFTDEDVEWILTQSCCWPLLLQILCRERLFNLEEGENDDNWREEGLRQIKPFTHLLDS</sequence>
<comment type="caution">
    <text evidence="1">The sequence shown here is derived from an EMBL/GenBank/DDBJ whole genome shotgun (WGS) entry which is preliminary data.</text>
</comment>
<keyword evidence="2" id="KW-1185">Reference proteome</keyword>